<proteinExistence type="predicted"/>
<protein>
    <submittedName>
        <fullName evidence="2">Uncharacterized protein</fullName>
    </submittedName>
</protein>
<comment type="caution">
    <text evidence="2">The sequence shown here is derived from an EMBL/GenBank/DDBJ whole genome shotgun (WGS) entry which is preliminary data.</text>
</comment>
<gene>
    <name evidence="2" type="ORF">QE152_g37313</name>
</gene>
<evidence type="ECO:0000256" key="1">
    <source>
        <dbReference type="SAM" id="MobiDB-lite"/>
    </source>
</evidence>
<feature type="compositionally biased region" description="Polar residues" evidence="1">
    <location>
        <begin position="18"/>
        <end position="27"/>
    </location>
</feature>
<dbReference type="Proteomes" id="UP001458880">
    <property type="component" value="Unassembled WGS sequence"/>
</dbReference>
<keyword evidence="3" id="KW-1185">Reference proteome</keyword>
<accession>A0AAW1IAH4</accession>
<dbReference type="EMBL" id="JASPKY010000718">
    <property type="protein sequence ID" value="KAK9686268.1"/>
    <property type="molecule type" value="Genomic_DNA"/>
</dbReference>
<feature type="compositionally biased region" description="Polar residues" evidence="1">
    <location>
        <begin position="34"/>
        <end position="43"/>
    </location>
</feature>
<organism evidence="2 3">
    <name type="scientific">Popillia japonica</name>
    <name type="common">Japanese beetle</name>
    <dbReference type="NCBI Taxonomy" id="7064"/>
    <lineage>
        <taxon>Eukaryota</taxon>
        <taxon>Metazoa</taxon>
        <taxon>Ecdysozoa</taxon>
        <taxon>Arthropoda</taxon>
        <taxon>Hexapoda</taxon>
        <taxon>Insecta</taxon>
        <taxon>Pterygota</taxon>
        <taxon>Neoptera</taxon>
        <taxon>Endopterygota</taxon>
        <taxon>Coleoptera</taxon>
        <taxon>Polyphaga</taxon>
        <taxon>Scarabaeiformia</taxon>
        <taxon>Scarabaeidae</taxon>
        <taxon>Rutelinae</taxon>
        <taxon>Popillia</taxon>
    </lineage>
</organism>
<dbReference type="AlphaFoldDB" id="A0AAW1IAH4"/>
<sequence>MVMLDDNDKNEELKMQNDQENETISNLESDESSIESSQYNDSDISLDSEVNEEIVNTRYNLRRERKRNTKYDDYEMDVDNVLMIKSDDDDEPLCYDDAASSSDWKQWKKAMEEEISALNENDTWFCVQKDDLLLAGSDDLEISKIKQVLNNNFKMKERKLKIRWISGSGAQELDHHENYEDVVKWEARCEDYRDDHTRTSR</sequence>
<feature type="region of interest" description="Disordered" evidence="1">
    <location>
        <begin position="1"/>
        <end position="47"/>
    </location>
</feature>
<name>A0AAW1IAH4_POPJA</name>
<evidence type="ECO:0000313" key="2">
    <source>
        <dbReference type="EMBL" id="KAK9686268.1"/>
    </source>
</evidence>
<feature type="compositionally biased region" description="Basic and acidic residues" evidence="1">
    <location>
        <begin position="1"/>
        <end position="17"/>
    </location>
</feature>
<reference evidence="2 3" key="1">
    <citation type="journal article" date="2024" name="BMC Genomics">
        <title>De novo assembly and annotation of Popillia japonica's genome with initial clues to its potential as an invasive pest.</title>
        <authorList>
            <person name="Cucini C."/>
            <person name="Boschi S."/>
            <person name="Funari R."/>
            <person name="Cardaioli E."/>
            <person name="Iannotti N."/>
            <person name="Marturano G."/>
            <person name="Paoli F."/>
            <person name="Bruttini M."/>
            <person name="Carapelli A."/>
            <person name="Frati F."/>
            <person name="Nardi F."/>
        </authorList>
    </citation>
    <scope>NUCLEOTIDE SEQUENCE [LARGE SCALE GENOMIC DNA]</scope>
    <source>
        <strain evidence="2">DMR45628</strain>
    </source>
</reference>
<evidence type="ECO:0000313" key="3">
    <source>
        <dbReference type="Proteomes" id="UP001458880"/>
    </source>
</evidence>